<feature type="transmembrane region" description="Helical" evidence="6">
    <location>
        <begin position="107"/>
        <end position="124"/>
    </location>
</feature>
<reference evidence="8" key="1">
    <citation type="journal article" date="2014" name="Int. J. Syst. Evol. Microbiol.">
        <title>Complete genome of a new Firmicutes species belonging to the dominant human colonic microbiota ('Ruminococcus bicirculans') reveals two chromosomes and a selective capacity to utilize plant glucans.</title>
        <authorList>
            <consortium name="NISC Comparative Sequencing Program"/>
            <person name="Wegmann U."/>
            <person name="Louis P."/>
            <person name="Goesmann A."/>
            <person name="Henrissat B."/>
            <person name="Duncan S.H."/>
            <person name="Flint H.J."/>
        </authorList>
    </citation>
    <scope>NUCLEOTIDE SEQUENCE</scope>
    <source>
        <strain evidence="8">KCTC 62575</strain>
    </source>
</reference>
<comment type="subcellular location">
    <subcellularLocation>
        <location evidence="1">Cell membrane</location>
        <topology evidence="1">Multi-pass membrane protein</topology>
    </subcellularLocation>
</comment>
<keyword evidence="2" id="KW-1003">Cell membrane</keyword>
<feature type="transmembrane region" description="Helical" evidence="6">
    <location>
        <begin position="341"/>
        <end position="364"/>
    </location>
</feature>
<dbReference type="Pfam" id="PF07690">
    <property type="entry name" value="MFS_1"/>
    <property type="match status" value="1"/>
</dbReference>
<evidence type="ECO:0000313" key="9">
    <source>
        <dbReference type="EMBL" id="RFC82422.1"/>
    </source>
</evidence>
<protein>
    <submittedName>
        <fullName evidence="8 9">MFS transporter</fullName>
    </submittedName>
</protein>
<feature type="transmembrane region" description="Helical" evidence="6">
    <location>
        <begin position="74"/>
        <end position="101"/>
    </location>
</feature>
<dbReference type="OrthoDB" id="6368326at2"/>
<evidence type="ECO:0000256" key="5">
    <source>
        <dbReference type="ARBA" id="ARBA00023136"/>
    </source>
</evidence>
<organism evidence="9 10">
    <name type="scientific">Acinetobacter sichuanensis</name>
    <dbReference type="NCBI Taxonomy" id="2136183"/>
    <lineage>
        <taxon>Bacteria</taxon>
        <taxon>Pseudomonadati</taxon>
        <taxon>Pseudomonadota</taxon>
        <taxon>Gammaproteobacteria</taxon>
        <taxon>Moraxellales</taxon>
        <taxon>Moraxellaceae</taxon>
        <taxon>Acinetobacter</taxon>
    </lineage>
</organism>
<dbReference type="EMBL" id="PYIX02000034">
    <property type="protein sequence ID" value="RFC82422.1"/>
    <property type="molecule type" value="Genomic_DNA"/>
</dbReference>
<sequence length="397" mass="42922">MTQHTSRHDLWIIAAGYLAAVYVGKLSPIIPILQKQLDLNLAQAGLALSLVQAAGMLFALCLGSFSEKVGLKQCFIAGLVILGCASLSGVFISSLFSLFFFRFFEGIGFLLITLTAPAILKRICDPQKMNVKMGIWGSYMGLGVGIAMLSIPLLLQYFSWQHIWFGLGLLCLGFAAIVQVLLHLPHTHSTQTSSLSFLSVVKMTLRHAPVVCLAIIFAAYTSQWLTVIGFLPSIYLNAKIDFQVAGILTALVSISNIAGTLAAGGLLHHGITAKKLIITGFLTMCTMCFVMFVFNQYLPFPIQYLSVIIFSAVGGLIPATVFAITLNYAPHPNAIAASVGLVLQISAFGQFILPPLSGMLVSYTHNWSNIVWITTALSLLGIGAVWQLFKAHPLKIQ</sequence>
<dbReference type="InterPro" id="IPR050189">
    <property type="entry name" value="MFS_Efflux_Transporters"/>
</dbReference>
<feature type="transmembrane region" description="Helical" evidence="6">
    <location>
        <begin position="370"/>
        <end position="389"/>
    </location>
</feature>
<dbReference type="InterPro" id="IPR011701">
    <property type="entry name" value="MFS"/>
</dbReference>
<dbReference type="PANTHER" id="PTHR43124">
    <property type="entry name" value="PURINE EFFLUX PUMP PBUE"/>
    <property type="match status" value="1"/>
</dbReference>
<evidence type="ECO:0000256" key="3">
    <source>
        <dbReference type="ARBA" id="ARBA00022692"/>
    </source>
</evidence>
<evidence type="ECO:0000313" key="11">
    <source>
        <dbReference type="Proteomes" id="UP001595455"/>
    </source>
</evidence>
<comment type="caution">
    <text evidence="9">The sequence shown here is derived from an EMBL/GenBank/DDBJ whole genome shotgun (WGS) entry which is preliminary data.</text>
</comment>
<proteinExistence type="predicted"/>
<feature type="transmembrane region" description="Helical" evidence="6">
    <location>
        <begin position="39"/>
        <end position="62"/>
    </location>
</feature>
<dbReference type="GO" id="GO:0005886">
    <property type="term" value="C:plasma membrane"/>
    <property type="evidence" value="ECO:0007669"/>
    <property type="project" value="UniProtKB-SubCell"/>
</dbReference>
<feature type="transmembrane region" description="Helical" evidence="6">
    <location>
        <begin position="205"/>
        <end position="230"/>
    </location>
</feature>
<dbReference type="SUPFAM" id="SSF103473">
    <property type="entry name" value="MFS general substrate transporter"/>
    <property type="match status" value="1"/>
</dbReference>
<dbReference type="RefSeq" id="WP_107009455.1">
    <property type="nucleotide sequence ID" value="NZ_JBHRSF010000026.1"/>
</dbReference>
<keyword evidence="11" id="KW-1185">Reference proteome</keyword>
<feature type="transmembrane region" description="Helical" evidence="6">
    <location>
        <begin position="304"/>
        <end position="329"/>
    </location>
</feature>
<dbReference type="InterPro" id="IPR036259">
    <property type="entry name" value="MFS_trans_sf"/>
</dbReference>
<reference evidence="9 10" key="2">
    <citation type="submission" date="2018-08" db="EMBL/GenBank/DDBJ databases">
        <title>The draft genome of Acinetobacter sichuanensis strain WCHAc060041.</title>
        <authorList>
            <person name="Qin J."/>
            <person name="Feng Y."/>
            <person name="Zong Z."/>
        </authorList>
    </citation>
    <scope>NUCLEOTIDE SEQUENCE [LARGE SCALE GENOMIC DNA]</scope>
    <source>
        <strain evidence="9 10">WCHAc060041</strain>
    </source>
</reference>
<feature type="transmembrane region" description="Helical" evidence="6">
    <location>
        <begin position="276"/>
        <end position="298"/>
    </location>
</feature>
<evidence type="ECO:0000256" key="4">
    <source>
        <dbReference type="ARBA" id="ARBA00022989"/>
    </source>
</evidence>
<feature type="transmembrane region" description="Helical" evidence="6">
    <location>
        <begin position="12"/>
        <end position="33"/>
    </location>
</feature>
<reference evidence="8" key="4">
    <citation type="submission" date="2024-09" db="EMBL/GenBank/DDBJ databases">
        <authorList>
            <person name="Sun Q."/>
            <person name="Mori K."/>
        </authorList>
    </citation>
    <scope>NUCLEOTIDE SEQUENCE</scope>
    <source>
        <strain evidence="8">KCTC 62575</strain>
    </source>
</reference>
<name>A0A371YLT8_9GAMM</name>
<dbReference type="GO" id="GO:0022857">
    <property type="term" value="F:transmembrane transporter activity"/>
    <property type="evidence" value="ECO:0007669"/>
    <property type="project" value="InterPro"/>
</dbReference>
<evidence type="ECO:0000256" key="2">
    <source>
        <dbReference type="ARBA" id="ARBA00022475"/>
    </source>
</evidence>
<gene>
    <name evidence="8" type="ORF">ACFODO_09120</name>
    <name evidence="9" type="ORF">C9E89_016540</name>
</gene>
<evidence type="ECO:0000313" key="8">
    <source>
        <dbReference type="EMBL" id="MFC2995427.1"/>
    </source>
</evidence>
<reference evidence="11" key="3">
    <citation type="journal article" date="2019" name="Int. J. Syst. Evol. Microbiol.">
        <title>The Global Catalogue of Microorganisms (GCM) 10K type strain sequencing project: providing services to taxonomists for standard genome sequencing and annotation.</title>
        <authorList>
            <consortium name="The Broad Institute Genomics Platform"/>
            <consortium name="The Broad Institute Genome Sequencing Center for Infectious Disease"/>
            <person name="Wu L."/>
            <person name="Ma J."/>
        </authorList>
    </citation>
    <scope>NUCLEOTIDE SEQUENCE [LARGE SCALE GENOMIC DNA]</scope>
    <source>
        <strain evidence="11">KCTC 62575</strain>
    </source>
</reference>
<dbReference type="Proteomes" id="UP000240957">
    <property type="component" value="Unassembled WGS sequence"/>
</dbReference>
<dbReference type="InterPro" id="IPR020846">
    <property type="entry name" value="MFS_dom"/>
</dbReference>
<dbReference type="CDD" id="cd06174">
    <property type="entry name" value="MFS"/>
    <property type="match status" value="1"/>
</dbReference>
<dbReference type="Proteomes" id="UP001595455">
    <property type="component" value="Unassembled WGS sequence"/>
</dbReference>
<feature type="domain" description="Major facilitator superfamily (MFS) profile" evidence="7">
    <location>
        <begin position="8"/>
        <end position="393"/>
    </location>
</feature>
<dbReference type="Gene3D" id="1.20.1250.20">
    <property type="entry name" value="MFS general substrate transporter like domains"/>
    <property type="match status" value="1"/>
</dbReference>
<feature type="transmembrane region" description="Helical" evidence="6">
    <location>
        <begin position="136"/>
        <end position="157"/>
    </location>
</feature>
<evidence type="ECO:0000256" key="1">
    <source>
        <dbReference type="ARBA" id="ARBA00004651"/>
    </source>
</evidence>
<evidence type="ECO:0000313" key="10">
    <source>
        <dbReference type="Proteomes" id="UP000240957"/>
    </source>
</evidence>
<dbReference type="PROSITE" id="PS50850">
    <property type="entry name" value="MFS"/>
    <property type="match status" value="1"/>
</dbReference>
<accession>A0A371YLT8</accession>
<dbReference type="PANTHER" id="PTHR43124:SF3">
    <property type="entry name" value="CHLORAMPHENICOL EFFLUX PUMP RV0191"/>
    <property type="match status" value="1"/>
</dbReference>
<feature type="transmembrane region" description="Helical" evidence="6">
    <location>
        <begin position="242"/>
        <end position="264"/>
    </location>
</feature>
<keyword evidence="5 6" id="KW-0472">Membrane</keyword>
<evidence type="ECO:0000259" key="7">
    <source>
        <dbReference type="PROSITE" id="PS50850"/>
    </source>
</evidence>
<feature type="transmembrane region" description="Helical" evidence="6">
    <location>
        <begin position="163"/>
        <end position="184"/>
    </location>
</feature>
<evidence type="ECO:0000256" key="6">
    <source>
        <dbReference type="SAM" id="Phobius"/>
    </source>
</evidence>
<dbReference type="AlphaFoldDB" id="A0A371YLT8"/>
<dbReference type="EMBL" id="JBHRSF010000026">
    <property type="protein sequence ID" value="MFC2995427.1"/>
    <property type="molecule type" value="Genomic_DNA"/>
</dbReference>
<keyword evidence="4 6" id="KW-1133">Transmembrane helix</keyword>
<keyword evidence="3 6" id="KW-0812">Transmembrane</keyword>